<dbReference type="GO" id="GO:0160107">
    <property type="term" value="F:tRNA (adenine(58)-N1)-methyltransferase activity"/>
    <property type="evidence" value="ECO:0007669"/>
    <property type="project" value="InterPro"/>
</dbReference>
<keyword evidence="1" id="KW-0489">Methyltransferase</keyword>
<protein>
    <submittedName>
        <fullName evidence="6">Unannotated protein</fullName>
    </submittedName>
</protein>
<dbReference type="PIRSF" id="PIRSF017269">
    <property type="entry name" value="GCD14"/>
    <property type="match status" value="1"/>
</dbReference>
<dbReference type="Pfam" id="PF08704">
    <property type="entry name" value="GCD14"/>
    <property type="match status" value="1"/>
</dbReference>
<evidence type="ECO:0000256" key="1">
    <source>
        <dbReference type="ARBA" id="ARBA00022603"/>
    </source>
</evidence>
<dbReference type="Gene3D" id="3.40.50.150">
    <property type="entry name" value="Vaccinia Virus protein VP39"/>
    <property type="match status" value="1"/>
</dbReference>
<dbReference type="CDD" id="cd02440">
    <property type="entry name" value="AdoMet_MTases"/>
    <property type="match status" value="1"/>
</dbReference>
<dbReference type="GO" id="GO:0030488">
    <property type="term" value="P:tRNA methylation"/>
    <property type="evidence" value="ECO:0007669"/>
    <property type="project" value="InterPro"/>
</dbReference>
<dbReference type="FunFam" id="3.40.50.150:FF:000019">
    <property type="entry name" value="tRNA (adenine(58)-N(1))-methyltransferase TrmI"/>
    <property type="match status" value="1"/>
</dbReference>
<accession>A0A6J7JPM8</accession>
<evidence type="ECO:0000256" key="3">
    <source>
        <dbReference type="ARBA" id="ARBA00022691"/>
    </source>
</evidence>
<dbReference type="PROSITE" id="PS51620">
    <property type="entry name" value="SAM_TRM61"/>
    <property type="match status" value="1"/>
</dbReference>
<reference evidence="6" key="1">
    <citation type="submission" date="2020-05" db="EMBL/GenBank/DDBJ databases">
        <authorList>
            <person name="Chiriac C."/>
            <person name="Salcher M."/>
            <person name="Ghai R."/>
            <person name="Kavagutti S V."/>
        </authorList>
    </citation>
    <scope>NUCLEOTIDE SEQUENCE</scope>
</reference>
<dbReference type="Pfam" id="PF14801">
    <property type="entry name" value="TrmI-like_N"/>
    <property type="match status" value="1"/>
</dbReference>
<dbReference type="PANTHER" id="PTHR12133:SF1">
    <property type="entry name" value="TRNA (ADENINE(58)-N(1))-METHYLTRANSFERASE, MITOCHONDRIAL"/>
    <property type="match status" value="1"/>
</dbReference>
<evidence type="ECO:0000313" key="6">
    <source>
        <dbReference type="EMBL" id="CAB4945598.1"/>
    </source>
</evidence>
<evidence type="ECO:0000259" key="5">
    <source>
        <dbReference type="Pfam" id="PF08704"/>
    </source>
</evidence>
<keyword evidence="3" id="KW-0949">S-adenosyl-L-methionine</keyword>
<organism evidence="6">
    <name type="scientific">freshwater metagenome</name>
    <dbReference type="NCBI Taxonomy" id="449393"/>
    <lineage>
        <taxon>unclassified sequences</taxon>
        <taxon>metagenomes</taxon>
        <taxon>ecological metagenomes</taxon>
    </lineage>
</organism>
<dbReference type="Gene3D" id="3.10.330.20">
    <property type="match status" value="1"/>
</dbReference>
<feature type="domain" description="tRNA (adenine(58)-N(1))-methyltransferase catalytic subunit TRM61 C-terminal" evidence="5">
    <location>
        <begin position="78"/>
        <end position="240"/>
    </location>
</feature>
<proteinExistence type="predicted"/>
<keyword evidence="2" id="KW-0808">Transferase</keyword>
<sequence length="321" mass="33890">MAEPTYTRRGAFAYGDLVQLTDAKGKLYTITLVEGKSFHTHRGAIDHDAIVGLPQGSVLMGSGGAAFLALKPLLDDFVLSMPRGAAVIYPKDSARIVGLAGLGPGSRVAEAGVGSGALTCSLLRAVGPTGHVYSYERREEFAAVATKNVDRWFGTIPEHWTLALGDLADTLDERGLDAVILDMLAPWECLAAVAASLAPGGVLVGYVATTTQMSKLVEFMRVSGDWTEPRAEESLIRTWHLDGLSVRPDHRMIGHSGFLVAARRLAPGAVLPTRRRRPAPGAYGEDYTGPGAATEPGAILEHAVELAVEPAVEHAGTTESG</sequence>
<evidence type="ECO:0000256" key="2">
    <source>
        <dbReference type="ARBA" id="ARBA00022679"/>
    </source>
</evidence>
<dbReference type="InterPro" id="IPR014816">
    <property type="entry name" value="tRNA_MeTrfase_Gcd14"/>
</dbReference>
<gene>
    <name evidence="6" type="ORF">UFOPK3772_01212</name>
</gene>
<dbReference type="InterPro" id="IPR049470">
    <property type="entry name" value="TRM61_C"/>
</dbReference>
<name>A0A6J7JPM8_9ZZZZ</name>
<dbReference type="PANTHER" id="PTHR12133">
    <property type="entry name" value="TRNA (ADENINE(58)-N(1))-METHYLTRANSFERASE"/>
    <property type="match status" value="1"/>
</dbReference>
<dbReference type="SUPFAM" id="SSF53335">
    <property type="entry name" value="S-adenosyl-L-methionine-dependent methyltransferases"/>
    <property type="match status" value="1"/>
</dbReference>
<dbReference type="GO" id="GO:0031515">
    <property type="term" value="C:tRNA (m1A) methyltransferase complex"/>
    <property type="evidence" value="ECO:0007669"/>
    <property type="project" value="InterPro"/>
</dbReference>
<keyword evidence="4" id="KW-0819">tRNA processing</keyword>
<evidence type="ECO:0000256" key="4">
    <source>
        <dbReference type="ARBA" id="ARBA00022694"/>
    </source>
</evidence>
<dbReference type="AlphaFoldDB" id="A0A6J7JPM8"/>
<dbReference type="InterPro" id="IPR029063">
    <property type="entry name" value="SAM-dependent_MTases_sf"/>
</dbReference>
<dbReference type="EMBL" id="CAFBNE010000031">
    <property type="protein sequence ID" value="CAB4945598.1"/>
    <property type="molecule type" value="Genomic_DNA"/>
</dbReference>